<feature type="transmembrane region" description="Helical" evidence="3">
    <location>
        <begin position="2992"/>
        <end position="3014"/>
    </location>
</feature>
<proteinExistence type="predicted"/>
<dbReference type="GO" id="GO:0043291">
    <property type="term" value="C:RAVE complex"/>
    <property type="evidence" value="ECO:0007669"/>
    <property type="project" value="TreeGrafter"/>
</dbReference>
<feature type="region of interest" description="Disordered" evidence="2">
    <location>
        <begin position="133"/>
        <end position="184"/>
    </location>
</feature>
<feature type="transmembrane region" description="Helical" evidence="3">
    <location>
        <begin position="2962"/>
        <end position="2980"/>
    </location>
</feature>
<feature type="region of interest" description="Disordered" evidence="2">
    <location>
        <begin position="4557"/>
        <end position="4581"/>
    </location>
</feature>
<feature type="transmembrane region" description="Helical" evidence="3">
    <location>
        <begin position="2385"/>
        <end position="2403"/>
    </location>
</feature>
<dbReference type="PANTHER" id="PTHR13950">
    <property type="entry name" value="RABCONNECTIN-RELATED"/>
    <property type="match status" value="1"/>
</dbReference>
<evidence type="ECO:0000256" key="1">
    <source>
        <dbReference type="SAM" id="Coils"/>
    </source>
</evidence>
<reference evidence="4 5" key="1">
    <citation type="submission" date="2015-04" db="EMBL/GenBank/DDBJ databases">
        <authorList>
            <consortium name="Pathogen Informatics"/>
        </authorList>
    </citation>
    <scope>NUCLEOTIDE SEQUENCE [LARGE SCALE GENOMIC DNA]</scope>
    <source>
        <strain evidence="4 5">SGS1</strain>
    </source>
</reference>
<organism evidence="4 5">
    <name type="scientific">Plasmodium relictum</name>
    <dbReference type="NCBI Taxonomy" id="85471"/>
    <lineage>
        <taxon>Eukaryota</taxon>
        <taxon>Sar</taxon>
        <taxon>Alveolata</taxon>
        <taxon>Apicomplexa</taxon>
        <taxon>Aconoidasida</taxon>
        <taxon>Haemosporida</taxon>
        <taxon>Plasmodiidae</taxon>
        <taxon>Plasmodium</taxon>
        <taxon>Plasmodium (Haemamoeba)</taxon>
    </lineage>
</organism>
<keyword evidence="3" id="KW-1133">Transmembrane helix</keyword>
<feature type="region of interest" description="Disordered" evidence="2">
    <location>
        <begin position="1646"/>
        <end position="1691"/>
    </location>
</feature>
<keyword evidence="3" id="KW-0472">Membrane</keyword>
<dbReference type="OrthoDB" id="342131at2759"/>
<feature type="compositionally biased region" description="Basic residues" evidence="2">
    <location>
        <begin position="140"/>
        <end position="150"/>
    </location>
</feature>
<feature type="region of interest" description="Disordered" evidence="2">
    <location>
        <begin position="299"/>
        <end position="338"/>
    </location>
</feature>
<dbReference type="PANTHER" id="PTHR13950:SF9">
    <property type="entry name" value="RABCONNECTIN-3A"/>
    <property type="match status" value="1"/>
</dbReference>
<feature type="compositionally biased region" description="Low complexity" evidence="2">
    <location>
        <begin position="154"/>
        <end position="167"/>
    </location>
</feature>
<name>A0A1J1H1P2_PLARL</name>
<feature type="compositionally biased region" description="Acidic residues" evidence="2">
    <location>
        <begin position="3961"/>
        <end position="4002"/>
    </location>
</feature>
<feature type="transmembrane region" description="Helical" evidence="3">
    <location>
        <begin position="2327"/>
        <end position="2351"/>
    </location>
</feature>
<feature type="compositionally biased region" description="Basic and acidic residues" evidence="2">
    <location>
        <begin position="4003"/>
        <end position="4012"/>
    </location>
</feature>
<feature type="transmembrane region" description="Helical" evidence="3">
    <location>
        <begin position="2614"/>
        <end position="2636"/>
    </location>
</feature>
<evidence type="ECO:0000256" key="3">
    <source>
        <dbReference type="SAM" id="Phobius"/>
    </source>
</evidence>
<feature type="transmembrane region" description="Helical" evidence="3">
    <location>
        <begin position="2703"/>
        <end position="2725"/>
    </location>
</feature>
<dbReference type="GO" id="GO:0007035">
    <property type="term" value="P:vacuolar acidification"/>
    <property type="evidence" value="ECO:0007669"/>
    <property type="project" value="TreeGrafter"/>
</dbReference>
<feature type="coiled-coil region" evidence="1">
    <location>
        <begin position="2638"/>
        <end position="2667"/>
    </location>
</feature>
<feature type="transmembrane region" description="Helical" evidence="3">
    <location>
        <begin position="2577"/>
        <end position="2602"/>
    </location>
</feature>
<feature type="transmembrane region" description="Helical" evidence="3">
    <location>
        <begin position="2554"/>
        <end position="2571"/>
    </location>
</feature>
<feature type="transmembrane region" description="Helical" evidence="3">
    <location>
        <begin position="2298"/>
        <end position="2315"/>
    </location>
</feature>
<evidence type="ECO:0008006" key="6">
    <source>
        <dbReference type="Google" id="ProtNLM"/>
    </source>
</evidence>
<evidence type="ECO:0000313" key="4">
    <source>
        <dbReference type="EMBL" id="CRG98486.1"/>
    </source>
</evidence>
<dbReference type="VEuPathDB" id="PlasmoDB:PRELSG_0113600"/>
<feature type="region of interest" description="Disordered" evidence="2">
    <location>
        <begin position="601"/>
        <end position="621"/>
    </location>
</feature>
<keyword evidence="5" id="KW-1185">Reference proteome</keyword>
<accession>A0A1J1H1P2</accession>
<keyword evidence="3" id="KW-0812">Transmembrane</keyword>
<feature type="region of interest" description="Disordered" evidence="2">
    <location>
        <begin position="4180"/>
        <end position="4201"/>
    </location>
</feature>
<protein>
    <recommendedName>
        <fullName evidence="6">RAVE complex protein Rav1 C-terminal domain-containing protein</fullName>
    </recommendedName>
</protein>
<dbReference type="EMBL" id="LN835296">
    <property type="protein sequence ID" value="CRG98486.1"/>
    <property type="molecule type" value="Genomic_DNA"/>
</dbReference>
<evidence type="ECO:0000313" key="5">
    <source>
        <dbReference type="Proteomes" id="UP000220158"/>
    </source>
</evidence>
<keyword evidence="1" id="KW-0175">Coiled coil</keyword>
<dbReference type="Proteomes" id="UP000220158">
    <property type="component" value="Chromosome 1"/>
</dbReference>
<gene>
    <name evidence="4" type="ORF">PRELSG_0113600</name>
</gene>
<feature type="compositionally biased region" description="Low complexity" evidence="2">
    <location>
        <begin position="601"/>
        <end position="613"/>
    </location>
</feature>
<feature type="compositionally biased region" description="Basic and acidic residues" evidence="2">
    <location>
        <begin position="1656"/>
        <end position="1668"/>
    </location>
</feature>
<evidence type="ECO:0000256" key="2">
    <source>
        <dbReference type="SAM" id="MobiDB-lite"/>
    </source>
</evidence>
<feature type="compositionally biased region" description="Acidic residues" evidence="2">
    <location>
        <begin position="308"/>
        <end position="335"/>
    </location>
</feature>
<dbReference type="InterPro" id="IPR052208">
    <property type="entry name" value="DmX-like/RAVE_component"/>
</dbReference>
<sequence length="4663" mass="561493">MDITFNNNINTCDEMSYDEYHNENLLHLHRKPKIGKSVILKKIESKYEEKKCKYNSYDIFPYGGLFYHDLIIKDVLKFYFKKEQKEENVKNKDYIYLGAGIMKEQQNKKNEDKNKMVFIFFINETLLENLQKESQSKTSKNLKKKRKKKKDTYLNNENVLSNDNSNDYESNINNENYKSKQESTDFSVKNKDKISLITNDKEKVNKKKRKRLKDIDDILNEKKKNKNVFIRTKTSLFYEEIKNKEGGTCTDVNRNVKQINFETFYRDWQNNDENNTNKINDIINSEINNDKSTTIDSTYEKSKYDKNESDDDEISYYDNNEDNDEDEDEDYDEDGNEKKKKKNVYIDKDNIFLLNILHHQNNVYSVKWKESSYEGFSILVSLCFDGYMYIWKEHMNCQNKFTYISICRIYILFFENIINNIKWCWVNKNEQNENYNFFLNNKNINISKNEYLIVYGSRNEIQENKESDNFLYKRNKIKNCIYFDEFNDNYDSKEYMVFSMYAIFNIYDNNIHIKNILNYENVPINVNFDYIIEAKFEYDIMNTSLISIYTDDTYFPESEYNIKYGKWKVKKIHEHSNSLFSNKNYFYNRFFNINETYFSNSSLDSSPNDSHISYSNEKKEKEKKKKENDFLLFQKLLNAISNLMPPFSIKISTFNFDFYKILIKPSDIWIKKKKSISVRYLLDYKNYDLSKKYKKKFSFKKKKYEEHYSIDFNIYQNVFILVNKLNNKMYLYNFYNSLKKKKSHILKNSGEYSINNEISNIVSNSNNINTNYDVNINNYEKTYSPNEENFRENQKSFKEQKHQFRVYSNQNNDLNGYNKNNSYDFDASTTEKINDFKNNSNKEEMHYSKLGKYDDENIDRFKYQNGDSHNLLPNKNDYSKTRINNNKMKKKKNQFSLICCINSMYIDNHYILKHKEINFLNKKTHFIYSYVYKICNYYEQIKKNKNIFISTNELIEKKSIIPLVYKSHMIESFDSFFLLMCIDKNRETIFVLKSEKMSIVHNMKMLCIFDEDCNISDTKEKKKLETKTNNQKITLDNNKYIDKVKSDLTQIEGNQFKIIDYMIKDFHLCYKNNEQNFLLIIKYIYLDKEKKKKSVYLLVLSTLEIYNQTFIYINLKLKNMFTFFNPLKSEFLFSYFYLSFQDTFLFATNHFLKTSNYKNTADYELNNQKNTCNYANNVNENYLNNENNVHNNNSNNYENNENIFSFKKKEINITENNNLDKEYILVLNDNDYNNDDKTDLKNNIEIDENQNNYLDIYCNNRKDVDNMHLNNNNWKKDFVNLYFFCANKGSATRFLQIKNIYELVNIILYDNYILLITNNNLHILNLNIIHNNLLYKEVSYIDSSNVQKKKIYLISLFFPNMLRNKKNELLVRCTKKKNTYFIVLSFLINNKKIYSNNFNNKQKEKKKKNENYYASIILFNTNHNEEKWNILKYGNSIFFFSKHIFLFENTLLLLKKLNKNKIECNIKEETIVKDYYNNNQISFHKINLYKKFKKYKQEYEEKKQKNMVFYHPIILLNYIKIGLFSHVNLALRLLLNILLYKFFKKKKKYVIKKNCSLNILLEKEKSENYNFYNYNEISYIHENQFLFDLNFINTEIYNLFKNKRIPFNENKISKTDKSYSEKEENKENKDKSIYLFENESVSLDDFNLNSESDESEEKKEKEKKKDKNSLPSENTNIESNDENYSKDEDEDDCKKEIKEEKFKEFLKYSRVINFELNVDEIKMLQILTLHVNIPYLNDFYQLVLFCILNSFYNNFENDKNIESDHASQKENYTNCHCEYFNLDLGKEITKNENIYICEYLSNSNENILNKNNLTCILIFFFRFYINCFFLLNIKLDIHYQYTYFFYFMNDTIASNIYNYLEKIITYYNYYFHFQINEKDLLSINLFDNSLNNKNTDENNISTQKKENYYTHLVKKKKLLFEEKNNKKEKFIELNNIQINRLYNSEFLLEGILNYNFFNFFKNCKLFYFLSNKEDILFVYDILINRTIKKINSLNIDDKEKQNEINECLDFLALLYIAKNEKQKLMLFYKIKKQHKIFDFLTNDFKTERWIRALINNAYKLMQIKRYYLAVAFFILSRDIKDAVDVIHQYLDDTQLSIFIIRLIYISYGVGDEENNKISNFIEISNKFNIINSSSFSDKEGSPISDMNNCINNENEKNDNTLPNVIVEDMNNNKEVINENIKEKNTYDEVNNNFLFKYLNYIFNDKINVNNNIFLSIIKYILLKNYEEAYSICENEELKCFFFLILKNTIKDKMINELNKNDNVTKYNILENNVNFNNYGMMNKFESYFCSFYYFNKKIYNLFFIFYFIFFHNIKFNKLIELYEKYKCFFILAFEMYLEKFLFYNKYLFYLISSHSFANKKNIKTKNNPYILPKDSNKKENNSINSIYSLNLFSNIINILFFLINDNDDSKINDFLEKNFINRNEEEIKLENIIFNYNKKTSFSNSCNGNKDTFYHNDETLCYNNNLNINLDKYNMISLINKLKDLKIIECFGKQLNLSNFLISLLSKIDFLDNQKHKLISKNSITFEIIYDIINENEFKMLTPFNSYYISLNKYNRILTHLFFNFFSLYIIEEKKNNVMLFLINYIISILFIYINDVVHILFNFLRNKKNKSLTLLHIPLIQIIFLRISLSNYFIYEKNTKTNKYNKKKNEKKREEEKEKINCENENEFENYINKKIKHHNLMEEYSDIYKMHIKINYKYFCYYIHLIDLFLCYLCVFILCFIILKKYYNFFIYNDVYINSTNTMRNNSKKNNKKKSLKKLFYILYIFLKKIKKLNWNVENIYKKNNTIVNLFNKFIKCCYINKTFKMDEMKKNKKNECNKVYTNQEHNRSYKNNIASDEEDIKRLNELKQVENIPKNNNANPQINIKSCEYLKKKKMSSSDFLFEKYCIINIFLSIFELVINNFQIFAYKSNIFFPKLNINNTYKREKEYVGESHTQLYLKEIYKKEYKKKSNNINKNTYIFYYKTYVLLLCIDNLSIYISKFIFSKLKILLYNSAYSVKNTLLTFLSFPFFFNKMIKKKNNFVCEHFIDSHISYFYNKHLYLIWKLNNCTYRSFLLFFNKNFYNYNDYMNDHIDSNNRLDNYITNNVSNFEKENKMEEEKISQYNGENEIKQQASKEKNNSIEKIKSENKMNSNNDNNNITNFKYNHKNEYKKYYDLYNSGCRIYENEYILIPNTNIEKNNIACNHSNFIFRSSKSHEKFTSFTSKINFLKKFKKNMNEKNKNEDKNDYSTINYSRNNIKNLKKKKNSNLYENSYNTCNEKCYNSYYSLSYNNLFNNKEKLGEDFILDEKNITNKYDLNTNLMKYKNTIQNTNENNNNNHSLLLNNIEHMKENSNNNKKNNSYSYINNENINEINKNDIQTLCKITRNNKNSNKNNKKLPYVIPLSLLFYDFNERHSIQKEKIDNSNNTILYIHRKDKIKKICILEHLKKLNKKCKFINYISYNLKCEYIDINNEEQFEKKKKNYLNKNKDYKNISNNMNDKYNNGDNISLLQKNKLYYEEEKKFEINDNNNMSNDLSYNIEFNKAIIDNDSSSICLEKENRIIRKKENNKNQKILLDINMNKLVYIYKCMHIQCMHNLTPLCSFLSNFIPNDFSITNFFNNKYNNYFVNNIFFHNFFYTYDNTLTLLLNSNDMNSLYYDNNNNNNNLKSIYSDLNYSEKKKNKNTILHNNNIYYKNKEKGNIINERKHILNFRIRNVKNDSNCNNNKKIREDNKKNILENDNKQKKKGNLKFYDKYNKPNEELKNTLIISKSAEKYIELILLLLYNNISLNDKDKINVKDEKSEFKYLFDYLDKNVNKCIRKKYTFINRLANNKNNFSFLKTGAIISHPFLPFFALIHINNGKNINNEVDKTKFQIRLCKFTNNHDDISYKYGYITSVMWNNEGNLLMISDNCGYLYIYNIFLGNFISNKIKNNSNNVNSNMNSLFSTDIKNKEIMKKNVYYDKVKYKKEKEGKEDKEDNEENEYDKEEDDNGYNEESEDEYENDELSEGESEESEESEESKKSEESNKCKIKEKNKIRNFFKDNFLKNKRKYIEEKKTKKKKKDNKKSYIIKEALCVIKLHDEIIDIKSLNDNNFYLVSIGKGINRKSISNHTTFINSDYLENKEDFNKTKLSTKNSILYNENQNSSTLVEEKKMNHLEFRNSTLFSNKTELEYQKNQDETSKNIIKDSLEFQKNSDHNSIKKPNEKCEKNNSNSKDIKTNSKNIDTFLNLHVFKTKKSYFKSKFFYFDPSNINFFRKNKKQQSATSDNICICIWDICSILTNEEKKYLKNKYYIVSKGYKNDNKKVKNLVLHPTLVCIISNLSTNKIYLNKNKNFENNNFITSFCTWSSNQLYKHVSPFEDTEKKKLKKNTNNISEVTKRKNNFWNFFKNKIYSNNFSQDAYIFYGDQFGYVHIVHLQIYKEILCFKAFDLPIFKIFICKNLCNKLLILAEGKLRIYKIKSILEISFIKEIEIIHDITPKKCICEEKINELKEKKKKEENENDEGISIFNLSYFLSSNYNKKQSNTRSEDKINPSINDSYNKITFEDNKNLFNDSPNNLNVINFKNNLATSHKNYKKKEKGENSSSKDNVFKKEDSNSSFNSLTQLKTLSDSEEIDINSDRDNYQSVIIGGINFGYLGFNFSKFMNNKKKTTIIDAYLLSNSHLVTISNNGTIVLTKV</sequence>
<feature type="region of interest" description="Disordered" evidence="2">
    <location>
        <begin position="3954"/>
        <end position="4012"/>
    </location>
</feature>
<feature type="transmembrane region" description="Helical" evidence="3">
    <location>
        <begin position="2883"/>
        <end position="2902"/>
    </location>
</feature>
<dbReference type="GeneID" id="39734386"/>
<dbReference type="KEGG" id="prel:PRELSG_0113600"/>
<dbReference type="RefSeq" id="XP_028531496.1">
    <property type="nucleotide sequence ID" value="XM_028679378.1"/>
</dbReference>